<dbReference type="InterPro" id="IPR003779">
    <property type="entry name" value="CMD-like"/>
</dbReference>
<dbReference type="Gene3D" id="1.20.1290.10">
    <property type="entry name" value="AhpD-like"/>
    <property type="match status" value="1"/>
</dbReference>
<feature type="domain" description="Carboxymuconolactone decarboxylase-like" evidence="1">
    <location>
        <begin position="39"/>
        <end position="95"/>
    </location>
</feature>
<accession>A0AB39M5D4</accession>
<dbReference type="GO" id="GO:0051920">
    <property type="term" value="F:peroxiredoxin activity"/>
    <property type="evidence" value="ECO:0007669"/>
    <property type="project" value="InterPro"/>
</dbReference>
<dbReference type="PANTHER" id="PTHR34846:SF11">
    <property type="entry name" value="4-CARBOXYMUCONOLACTONE DECARBOXYLASE FAMILY PROTEIN (AFU_ORTHOLOGUE AFUA_6G11590)"/>
    <property type="match status" value="1"/>
</dbReference>
<dbReference type="EMBL" id="CP163431">
    <property type="protein sequence ID" value="XDQ00143.1"/>
    <property type="molecule type" value="Genomic_DNA"/>
</dbReference>
<name>A0AB39M5D4_9ACTN</name>
<gene>
    <name evidence="2" type="ORF">AB5J58_08105</name>
</gene>
<proteinExistence type="predicted"/>
<dbReference type="PANTHER" id="PTHR34846">
    <property type="entry name" value="4-CARBOXYMUCONOLACTONE DECARBOXYLASE FAMILY PROTEIN (AFU_ORTHOLOGUE AFUA_6G11590)"/>
    <property type="match status" value="1"/>
</dbReference>
<protein>
    <submittedName>
        <fullName evidence="2">Carboxymuconolactone decarboxylase family protein</fullName>
    </submittedName>
</protein>
<organism evidence="2">
    <name type="scientific">Streptomyces sp. R08</name>
    <dbReference type="NCBI Taxonomy" id="3238624"/>
    <lineage>
        <taxon>Bacteria</taxon>
        <taxon>Bacillati</taxon>
        <taxon>Actinomycetota</taxon>
        <taxon>Actinomycetes</taxon>
        <taxon>Kitasatosporales</taxon>
        <taxon>Streptomycetaceae</taxon>
        <taxon>Streptomyces</taxon>
    </lineage>
</organism>
<evidence type="ECO:0000313" key="2">
    <source>
        <dbReference type="EMBL" id="XDQ00143.1"/>
    </source>
</evidence>
<dbReference type="SUPFAM" id="SSF69118">
    <property type="entry name" value="AhpD-like"/>
    <property type="match status" value="1"/>
</dbReference>
<sequence length="180" mass="19326">MARIPYPERSAEAVDALPTPLNAFRMLSHAPDLTGPAIDLGMAVLGSSLPVRLRELVVMGVATHTDCAYGIVQHRPIALHAGLTVDQLASVVELRPEDGEFDELESTLLTASEELVTQHSLTDGTLGTLRKYLTDRQLVELITTVGYYTMLAGLLNGLGVDIDPVGEKYLGLGRSVTETS</sequence>
<reference evidence="2" key="1">
    <citation type="submission" date="2024-07" db="EMBL/GenBank/DDBJ databases">
        <authorList>
            <person name="Yu S.T."/>
        </authorList>
    </citation>
    <scope>NUCLEOTIDE SEQUENCE</scope>
    <source>
        <strain evidence="2">R08</strain>
    </source>
</reference>
<dbReference type="InterPro" id="IPR029032">
    <property type="entry name" value="AhpD-like"/>
</dbReference>
<dbReference type="RefSeq" id="WP_369187025.1">
    <property type="nucleotide sequence ID" value="NZ_CP163431.1"/>
</dbReference>
<dbReference type="Pfam" id="PF02627">
    <property type="entry name" value="CMD"/>
    <property type="match status" value="1"/>
</dbReference>
<dbReference type="AlphaFoldDB" id="A0AB39M5D4"/>
<evidence type="ECO:0000259" key="1">
    <source>
        <dbReference type="Pfam" id="PF02627"/>
    </source>
</evidence>